<dbReference type="EMBL" id="CP132508">
    <property type="protein sequence ID" value="WPD18352.1"/>
    <property type="molecule type" value="Genomic_DNA"/>
</dbReference>
<dbReference type="InterPro" id="IPR029041">
    <property type="entry name" value="FAD-linked_oxidoreductase-like"/>
</dbReference>
<protein>
    <recommendedName>
        <fullName evidence="4">5,10-methylenetetrahydrofolate reductase</fullName>
        <ecNumber evidence="10">1.5.1.54</ecNumber>
    </recommendedName>
</protein>
<accession>A0ABZ0QPC7</accession>
<dbReference type="GO" id="GO:0004489">
    <property type="term" value="F:methylenetetrahydrofolate reductase [NAD(P)H] activity"/>
    <property type="evidence" value="ECO:0007669"/>
    <property type="project" value="UniProtKB-EC"/>
</dbReference>
<keyword evidence="9 14" id="KW-0560">Oxidoreductase</keyword>
<dbReference type="CDD" id="cd00537">
    <property type="entry name" value="MTHFR"/>
    <property type="match status" value="1"/>
</dbReference>
<comment type="pathway">
    <text evidence="2">One-carbon metabolism; tetrahydrofolate interconversion.</text>
</comment>
<evidence type="ECO:0000256" key="3">
    <source>
        <dbReference type="ARBA" id="ARBA00006743"/>
    </source>
</evidence>
<feature type="compositionally biased region" description="Low complexity" evidence="12">
    <location>
        <begin position="805"/>
        <end position="824"/>
    </location>
</feature>
<dbReference type="PANTHER" id="PTHR45754">
    <property type="entry name" value="METHYLENETETRAHYDROFOLATE REDUCTASE"/>
    <property type="match status" value="1"/>
</dbReference>
<evidence type="ECO:0000256" key="4">
    <source>
        <dbReference type="ARBA" id="ARBA00016276"/>
    </source>
</evidence>
<keyword evidence="5" id="KW-0489">Methyltransferase</keyword>
<dbReference type="Pfam" id="PF02219">
    <property type="entry name" value="MTHFR"/>
    <property type="match status" value="1"/>
</dbReference>
<dbReference type="Gene3D" id="3.20.20.330">
    <property type="entry name" value="Homocysteine-binding-like domain"/>
    <property type="match status" value="1"/>
</dbReference>
<evidence type="ECO:0000256" key="8">
    <source>
        <dbReference type="ARBA" id="ARBA00022827"/>
    </source>
</evidence>
<proteinExistence type="inferred from homology"/>
<dbReference type="EC" id="1.5.1.54" evidence="10"/>
<evidence type="ECO:0000313" key="14">
    <source>
        <dbReference type="EMBL" id="WPD18352.1"/>
    </source>
</evidence>
<dbReference type="InterPro" id="IPR003171">
    <property type="entry name" value="Mehydrof_redctse-like"/>
</dbReference>
<dbReference type="Pfam" id="PF02574">
    <property type="entry name" value="S-methyl_trans"/>
    <property type="match status" value="1"/>
</dbReference>
<evidence type="ECO:0000256" key="7">
    <source>
        <dbReference type="ARBA" id="ARBA00022679"/>
    </source>
</evidence>
<dbReference type="SUPFAM" id="SSF51730">
    <property type="entry name" value="FAD-linked oxidoreductase"/>
    <property type="match status" value="1"/>
</dbReference>
<feature type="region of interest" description="Disordered" evidence="12">
    <location>
        <begin position="385"/>
        <end position="492"/>
    </location>
</feature>
<dbReference type="SUPFAM" id="SSF82282">
    <property type="entry name" value="Homocysteine S-methyltransferase"/>
    <property type="match status" value="1"/>
</dbReference>
<evidence type="ECO:0000256" key="5">
    <source>
        <dbReference type="ARBA" id="ARBA00022603"/>
    </source>
</evidence>
<evidence type="ECO:0000256" key="2">
    <source>
        <dbReference type="ARBA" id="ARBA00004777"/>
    </source>
</evidence>
<evidence type="ECO:0000259" key="13">
    <source>
        <dbReference type="Pfam" id="PF02574"/>
    </source>
</evidence>
<keyword evidence="6" id="KW-0285">Flavoprotein</keyword>
<evidence type="ECO:0000313" key="15">
    <source>
        <dbReference type="Proteomes" id="UP001304683"/>
    </source>
</evidence>
<keyword evidence="8" id="KW-0274">FAD</keyword>
<feature type="compositionally biased region" description="Low complexity" evidence="12">
    <location>
        <begin position="433"/>
        <end position="456"/>
    </location>
</feature>
<dbReference type="PANTHER" id="PTHR45754:SF3">
    <property type="entry name" value="METHYLENETETRAHYDROFOLATE REDUCTASE (NADPH)"/>
    <property type="match status" value="1"/>
</dbReference>
<name>A0ABZ0QPC7_9FIRM</name>
<evidence type="ECO:0000256" key="6">
    <source>
        <dbReference type="ARBA" id="ARBA00022630"/>
    </source>
</evidence>
<evidence type="ECO:0000256" key="11">
    <source>
        <dbReference type="ARBA" id="ARBA00048628"/>
    </source>
</evidence>
<dbReference type="InterPro" id="IPR003726">
    <property type="entry name" value="HCY_dom"/>
</dbReference>
<evidence type="ECO:0000256" key="10">
    <source>
        <dbReference type="ARBA" id="ARBA00034529"/>
    </source>
</evidence>
<evidence type="ECO:0000256" key="9">
    <source>
        <dbReference type="ARBA" id="ARBA00023002"/>
    </source>
</evidence>
<dbReference type="Proteomes" id="UP001304683">
    <property type="component" value="Chromosome"/>
</dbReference>
<comment type="similarity">
    <text evidence="3">Belongs to the methylenetetrahydrofolate reductase family.</text>
</comment>
<evidence type="ECO:0000256" key="1">
    <source>
        <dbReference type="ARBA" id="ARBA00001974"/>
    </source>
</evidence>
<evidence type="ECO:0000256" key="12">
    <source>
        <dbReference type="SAM" id="MobiDB-lite"/>
    </source>
</evidence>
<organism evidence="14 15">
    <name type="scientific">Thermaerobacter composti</name>
    <dbReference type="NCBI Taxonomy" id="554949"/>
    <lineage>
        <taxon>Bacteria</taxon>
        <taxon>Bacillati</taxon>
        <taxon>Bacillota</taxon>
        <taxon>Clostridia</taxon>
        <taxon>Eubacteriales</taxon>
        <taxon>Clostridiales Family XVII. Incertae Sedis</taxon>
        <taxon>Thermaerobacter</taxon>
    </lineage>
</organism>
<feature type="region of interest" description="Disordered" evidence="12">
    <location>
        <begin position="803"/>
        <end position="864"/>
    </location>
</feature>
<sequence length="864" mass="87617">MGRDAPSTPLGEPAGPLQFAPPFLALADADPSWTLAAEAGDAGAQGGTDPDGTGRAAVAGAAAVAWWPLTRPRPVEAVHLTAIRSGARLIRTHTRWANAAWLQDATAAQVQDLNLWAAKLARSAREVAGEPCLVAGYLGPLPPAAASLADHDPAAAVGWYRDQVAGLLAGGVDLFWIAARTVAEARGALRAAREAARLPVGLLWEPGGEAGAMGADAQAVQLVAALQATGMPDALGVAVTGGPAEAAPWLAALRDAGWAGPLWVSLGEPETPEPPEACGRAPGTGGGPVVGARGRTRDTGNEPVAGAHRRAAGTGSEPVPGQPDGRGDGRPTRRSGARGNGSPTAEEQADPWATLRLLGVSWVAGTGARSPARFATLARRLRQAGATAPRPAAGEAGGWRADAPPSAVRATGGASVPRGPAEPCGPEGPVNRTASAAAPTGTAGAPAATAGASLPADRADTPGAPDAATVAGTNRRGVAGPGTPAWGGGTGGGVPPAPAEDRLARPLPLREKLGRRFVISVELDPPRGPVTTKFVADARTVAAAGADAVNVGDSPMARPRMAALAGAYLVRHAAGIDAIMHCTTRDRNLMALQADLLAAHALGVRNVLALTGDPPRLGNSGASPVYDVDSIGLLEVLAALRRGEDPQGNPLGAPVDFTVACALSPNADDLERELERFRRKLEVGVVDFVMTQPLYELEPLERVLDRLGGCPVPILLGVMPLHSGRHAHYLHHQVPGISIPDAVREALDKAGDRGLEVGLELAEAVVEAARPYIAGVYVVVSYGKAEPVAAFVRRLRARFDEPRPAAEGAGATAPRPATAGSAAAWPTDHGSSTPGGGIGPRADLLPASGAASPVEQGEVRHHAG</sequence>
<comment type="catalytic activity">
    <reaction evidence="11">
        <text>(6S)-5-methyl-5,6,7,8-tetrahydrofolate + NAD(+) = (6R)-5,10-methylene-5,6,7,8-tetrahydrofolate + NADH + H(+)</text>
        <dbReference type="Rhea" id="RHEA:19821"/>
        <dbReference type="ChEBI" id="CHEBI:15378"/>
        <dbReference type="ChEBI" id="CHEBI:15636"/>
        <dbReference type="ChEBI" id="CHEBI:18608"/>
        <dbReference type="ChEBI" id="CHEBI:57540"/>
        <dbReference type="ChEBI" id="CHEBI:57945"/>
        <dbReference type="EC" id="1.5.1.54"/>
    </reaction>
    <physiologicalReaction direction="right-to-left" evidence="11">
        <dbReference type="Rhea" id="RHEA:19823"/>
    </physiologicalReaction>
</comment>
<dbReference type="InterPro" id="IPR036589">
    <property type="entry name" value="HCY_dom_sf"/>
</dbReference>
<gene>
    <name evidence="14" type="ORF">Q5761_08210</name>
</gene>
<reference evidence="14 15" key="1">
    <citation type="submission" date="2023-08" db="EMBL/GenBank/DDBJ databases">
        <title>Genome sequence of Thermaerobacter compostii strain Ins1, a spore-forming filamentous bacterium isolated from a deep geothermal reservoir.</title>
        <authorList>
            <person name="Bregnard D."/>
            <person name="Gonzalez D."/>
            <person name="Junier P."/>
        </authorList>
    </citation>
    <scope>NUCLEOTIDE SEQUENCE [LARGE SCALE GENOMIC DNA]</scope>
    <source>
        <strain evidence="14 15">Ins1</strain>
    </source>
</reference>
<dbReference type="RefSeq" id="WP_318750200.1">
    <property type="nucleotide sequence ID" value="NZ_CP132508.1"/>
</dbReference>
<feature type="region of interest" description="Disordered" evidence="12">
    <location>
        <begin position="264"/>
        <end position="350"/>
    </location>
</feature>
<keyword evidence="7" id="KW-0808">Transferase</keyword>
<dbReference type="Gene3D" id="3.20.20.220">
    <property type="match status" value="1"/>
</dbReference>
<comment type="cofactor">
    <cofactor evidence="1">
        <name>FAD</name>
        <dbReference type="ChEBI" id="CHEBI:57692"/>
    </cofactor>
</comment>
<feature type="domain" description="Hcy-binding" evidence="13">
    <location>
        <begin position="69"/>
        <end position="255"/>
    </location>
</feature>
<keyword evidence="15" id="KW-1185">Reference proteome</keyword>